<evidence type="ECO:0008006" key="3">
    <source>
        <dbReference type="Google" id="ProtNLM"/>
    </source>
</evidence>
<gene>
    <name evidence="1" type="ORF">FEM21_22350</name>
</gene>
<reference evidence="1 2" key="1">
    <citation type="submission" date="2014-05" db="EMBL/GenBank/DDBJ databases">
        <title>Genome Sequence of Flavobacterium sp. EM1321.</title>
        <authorList>
            <person name="Shin S.-K."/>
            <person name="Yi H."/>
        </authorList>
    </citation>
    <scope>NUCLEOTIDE SEQUENCE [LARGE SCALE GENOMIC DNA]</scope>
    <source>
        <strain evidence="1 2">EM1321</strain>
    </source>
</reference>
<proteinExistence type="predicted"/>
<protein>
    <recommendedName>
        <fullName evidence="3">Transposase</fullName>
    </recommendedName>
</protein>
<dbReference type="EMBL" id="JNCA01000021">
    <property type="protein sequence ID" value="KDN54512.1"/>
    <property type="molecule type" value="Genomic_DNA"/>
</dbReference>
<keyword evidence="2" id="KW-1185">Reference proteome</keyword>
<comment type="caution">
    <text evidence="1">The sequence shown here is derived from an EMBL/GenBank/DDBJ whole genome shotgun (WGS) entry which is preliminary data.</text>
</comment>
<evidence type="ECO:0000313" key="1">
    <source>
        <dbReference type="EMBL" id="KDN54512.1"/>
    </source>
</evidence>
<dbReference type="AlphaFoldDB" id="A0A066WKH9"/>
<organism evidence="1 2">
    <name type="scientific">Flavobacterium seoulense</name>
    <dbReference type="NCBI Taxonomy" id="1492738"/>
    <lineage>
        <taxon>Bacteria</taxon>
        <taxon>Pseudomonadati</taxon>
        <taxon>Bacteroidota</taxon>
        <taxon>Flavobacteriia</taxon>
        <taxon>Flavobacteriales</taxon>
        <taxon>Flavobacteriaceae</taxon>
        <taxon>Flavobacterium</taxon>
    </lineage>
</organism>
<dbReference type="PATRIC" id="fig|1492738.3.peg.2224"/>
<dbReference type="STRING" id="1492738.FEM21_22350"/>
<name>A0A066WKH9_9FLAO</name>
<evidence type="ECO:0000313" key="2">
    <source>
        <dbReference type="Proteomes" id="UP000027064"/>
    </source>
</evidence>
<sequence>MRGNLNQSFLFVFGAKIVKRKKSHEWTDFFIEIQSQIT</sequence>
<dbReference type="Proteomes" id="UP000027064">
    <property type="component" value="Unassembled WGS sequence"/>
</dbReference>
<accession>A0A066WKH9</accession>